<dbReference type="Pfam" id="PF13671">
    <property type="entry name" value="AAA_33"/>
    <property type="match status" value="1"/>
</dbReference>
<dbReference type="NCBIfam" id="NF005254">
    <property type="entry name" value="PRK06762.2-1"/>
    <property type="match status" value="1"/>
</dbReference>
<dbReference type="InterPro" id="IPR027417">
    <property type="entry name" value="P-loop_NTPase"/>
</dbReference>
<dbReference type="Proteomes" id="UP000182508">
    <property type="component" value="Unassembled WGS sequence"/>
</dbReference>
<evidence type="ECO:0000313" key="1">
    <source>
        <dbReference type="EMBL" id="SDB38289.1"/>
    </source>
</evidence>
<protein>
    <submittedName>
        <fullName evidence="1">AAA domain-containing protein</fullName>
    </submittedName>
</protein>
<accession>A0A1G6CZM2</accession>
<dbReference type="eggNOG" id="COG0645">
    <property type="taxonomic scope" value="Bacteria"/>
</dbReference>
<dbReference type="SUPFAM" id="SSF52540">
    <property type="entry name" value="P-loop containing nucleoside triphosphate hydrolases"/>
    <property type="match status" value="1"/>
</dbReference>
<evidence type="ECO:0000313" key="2">
    <source>
        <dbReference type="Proteomes" id="UP000182508"/>
    </source>
</evidence>
<name>A0A1G6CZM2_9STRE</name>
<dbReference type="STRING" id="439219.SAMN02910293_01890"/>
<organism evidence="1 2">
    <name type="scientific">Streptococcus henryi</name>
    <dbReference type="NCBI Taxonomy" id="439219"/>
    <lineage>
        <taxon>Bacteria</taxon>
        <taxon>Bacillati</taxon>
        <taxon>Bacillota</taxon>
        <taxon>Bacilli</taxon>
        <taxon>Lactobacillales</taxon>
        <taxon>Streptococcaceae</taxon>
        <taxon>Streptococcus</taxon>
    </lineage>
</organism>
<keyword evidence="2" id="KW-1185">Reference proteome</keyword>
<reference evidence="1 2" key="1">
    <citation type="submission" date="2016-10" db="EMBL/GenBank/DDBJ databases">
        <authorList>
            <person name="de Groot N.N."/>
        </authorList>
    </citation>
    <scope>NUCLEOTIDE SEQUENCE [LARGE SCALE GENOMIC DNA]</scope>
    <source>
        <strain evidence="1 2">A-4</strain>
    </source>
</reference>
<proteinExistence type="predicted"/>
<dbReference type="NCBIfam" id="NF005255">
    <property type="entry name" value="PRK06762.2-2"/>
    <property type="match status" value="1"/>
</dbReference>
<dbReference type="Gene3D" id="3.40.50.300">
    <property type="entry name" value="P-loop containing nucleotide triphosphate hydrolases"/>
    <property type="match status" value="1"/>
</dbReference>
<dbReference type="AlphaFoldDB" id="A0A1G6CZM2"/>
<sequence>MSKLILIRGNSASGKTTLAKALQAELGENTLLLSQDELRRHMLIAHDGFDTPTIPLLQNLLTYGYKNCHYVILEGILRSDWYEPVWKTILELYGQNVFAYYYDLSFEDTLIRHASREKSKEFGADALKRWWNDKDYLDQIHEKKIYADGSLENNLERILNDTAI</sequence>
<dbReference type="EMBL" id="FMXP01000029">
    <property type="protein sequence ID" value="SDB38289.1"/>
    <property type="molecule type" value="Genomic_DNA"/>
</dbReference>
<gene>
    <name evidence="1" type="ORF">SAMN02910293_01890</name>
</gene>
<dbReference type="RefSeq" id="WP_074486470.1">
    <property type="nucleotide sequence ID" value="NZ_FMXP01000029.1"/>
</dbReference>